<name>A0ABP9MB23_9GAMM</name>
<organism evidence="1 2">
    <name type="scientific">Wohlfahrtiimonas larvae</name>
    <dbReference type="NCBI Taxonomy" id="1157986"/>
    <lineage>
        <taxon>Bacteria</taxon>
        <taxon>Pseudomonadati</taxon>
        <taxon>Pseudomonadota</taxon>
        <taxon>Gammaproteobacteria</taxon>
        <taxon>Cardiobacteriales</taxon>
        <taxon>Ignatzschineriaceae</taxon>
        <taxon>Wohlfahrtiimonas</taxon>
    </lineage>
</organism>
<protein>
    <submittedName>
        <fullName evidence="1">Uncharacterized protein</fullName>
    </submittedName>
</protein>
<dbReference type="RefSeq" id="WP_077925957.1">
    <property type="nucleotide sequence ID" value="NZ_BAABKE010000001.1"/>
</dbReference>
<keyword evidence="2" id="KW-1185">Reference proteome</keyword>
<dbReference type="EMBL" id="BAABKE010000001">
    <property type="protein sequence ID" value="GAA5093923.1"/>
    <property type="molecule type" value="Genomic_DNA"/>
</dbReference>
<dbReference type="Proteomes" id="UP001500631">
    <property type="component" value="Unassembled WGS sequence"/>
</dbReference>
<gene>
    <name evidence="1" type="ORF">GCM10023338_01510</name>
</gene>
<comment type="caution">
    <text evidence="1">The sequence shown here is derived from an EMBL/GenBank/DDBJ whole genome shotgun (WGS) entry which is preliminary data.</text>
</comment>
<reference evidence="2" key="1">
    <citation type="journal article" date="2019" name="Int. J. Syst. Evol. Microbiol.">
        <title>The Global Catalogue of Microorganisms (GCM) 10K type strain sequencing project: providing services to taxonomists for standard genome sequencing and annotation.</title>
        <authorList>
            <consortium name="The Broad Institute Genomics Platform"/>
            <consortium name="The Broad Institute Genome Sequencing Center for Infectious Disease"/>
            <person name="Wu L."/>
            <person name="Ma J."/>
        </authorList>
    </citation>
    <scope>NUCLEOTIDE SEQUENCE [LARGE SCALE GENOMIC DNA]</scope>
    <source>
        <strain evidence="2">JCM 18424</strain>
    </source>
</reference>
<evidence type="ECO:0000313" key="2">
    <source>
        <dbReference type="Proteomes" id="UP001500631"/>
    </source>
</evidence>
<proteinExistence type="predicted"/>
<evidence type="ECO:0000313" key="1">
    <source>
        <dbReference type="EMBL" id="GAA5093923.1"/>
    </source>
</evidence>
<sequence>MTKIITLIGADARFSASIAQLLKLKTKGQFVLGDSGDIKLVDADSIEGRQAIDRHLDARTIILTVSPEQFEHSLIIRKPIKIEELLEVLEEMSGKTKAPVKAKDMDETQQTNVVTGNPFAKFMDPNYLAKHKQQKNAVPVSNQENAQAIEEVVNTINEDQLLGTQTAFSYWREELEKKHKVLPYVPDDAYFEQLEKTQLIEMSSIYAQTDDIYYDMSDYASLQIFKNIFQHKFDNQLHYFKFKEAIVFIFGDGIVLSSLPTNNILLFSEIKSSNIDVIELTSKDKFMTLLKEFTDYHYVDALNGFSRSVLIAAKGRIINGKDIKEPLGLMRKKDVAKDMIQMPYMKELDSVWGFRNVSLRDTVELLPEVNPFYIFSYYTLCDLYGFFDNELVDNKSKKQLDLNALLSELQKL</sequence>
<accession>A0ABP9MB23</accession>